<evidence type="ECO:0000313" key="1">
    <source>
        <dbReference type="EMBL" id="KXT54543.1"/>
    </source>
</evidence>
<reference evidence="1 2" key="1">
    <citation type="submission" date="2016-02" db="EMBL/GenBank/DDBJ databases">
        <authorList>
            <person name="Wen L."/>
            <person name="He K."/>
            <person name="Yang H."/>
        </authorList>
    </citation>
    <scope>NUCLEOTIDE SEQUENCE [LARGE SCALE GENOMIC DNA]</scope>
    <source>
        <strain evidence="1 2">KLE1704</strain>
    </source>
</reference>
<dbReference type="Proteomes" id="UP000070319">
    <property type="component" value="Unassembled WGS sequence"/>
</dbReference>
<organism evidence="1">
    <name type="scientific">Bacteroides intestinalis</name>
    <dbReference type="NCBI Taxonomy" id="329854"/>
    <lineage>
        <taxon>Bacteria</taxon>
        <taxon>Pseudomonadati</taxon>
        <taxon>Bacteroidota</taxon>
        <taxon>Bacteroidia</taxon>
        <taxon>Bacteroidales</taxon>
        <taxon>Bacteroidaceae</taxon>
        <taxon>Bacteroides</taxon>
    </lineage>
</organism>
<dbReference type="PATRIC" id="fig|329854.7.peg.717"/>
<proteinExistence type="predicted"/>
<gene>
    <name evidence="1" type="ORF">HMPREF2531_00714</name>
</gene>
<dbReference type="EMBL" id="LTDF01000044">
    <property type="protein sequence ID" value="KXT54543.1"/>
    <property type="molecule type" value="Genomic_DNA"/>
</dbReference>
<protein>
    <submittedName>
        <fullName evidence="1">Uncharacterized protein</fullName>
    </submittedName>
</protein>
<dbReference type="AlphaFoldDB" id="A0A139LT50"/>
<sequence length="46" mass="5768">MYEHIYGNFGLLNESEFMYPRSKWVCLVGIKYQIYYNCRKIYEYLK</sequence>
<evidence type="ECO:0000313" key="2">
    <source>
        <dbReference type="Proteomes" id="UP000070319"/>
    </source>
</evidence>
<accession>A0A139LT50</accession>
<name>A0A139LT50_9BACE</name>
<comment type="caution">
    <text evidence="1">The sequence shown here is derived from an EMBL/GenBank/DDBJ whole genome shotgun (WGS) entry which is preliminary data.</text>
</comment>